<proteinExistence type="predicted"/>
<keyword evidence="1" id="KW-0732">Signal</keyword>
<dbReference type="EMBL" id="CAJPWZ010001767">
    <property type="protein sequence ID" value="CAG2222763.1"/>
    <property type="molecule type" value="Genomic_DNA"/>
</dbReference>
<reference evidence="2" key="1">
    <citation type="submission" date="2021-03" db="EMBL/GenBank/DDBJ databases">
        <authorList>
            <person name="Bekaert M."/>
        </authorList>
    </citation>
    <scope>NUCLEOTIDE SEQUENCE</scope>
</reference>
<evidence type="ECO:0000256" key="1">
    <source>
        <dbReference type="SAM" id="SignalP"/>
    </source>
</evidence>
<accession>A0A8S3SM03</accession>
<sequence>MKLLLLAVAIFGIINARTLKQRGLSKDDEWFEPLKALATEVIVETFDIEGVKDKVESTVDECMQKDDVTDCLEGEVDAVSDALGGDVSKEDRDDARVKVAALADFLKAVYDTCKDVEDEEIGKCAFEEGKRFCAASDFDKKKCMGGVMFVLKKAGEIANRKEDKRGVSKDDDWFGPLSALGTEVIVDTFDLGGVKDKVKQTVEDCMQKDDVTACLEGEVDAVSDALGKDVPQEARDDAKVKVAALSDFLGAVYTTCKDVPVEDLGKCAFEEGERFCDASDFDKKECMGGVMFVLGKAKKMAEEQKNSDKRGLSKDDEWFEPLKALATEVIVETFDIEGVKDKVESTVDECMQKDDVTDCLEGEVDAVSDALGKAVPKEARDDARIKVAALADFLKAVYDTCKDVEGDEEIGKCAFEEGKRFCAASDFDKKDCMHGVMFVLKRLGKLLPEKTKDRRKG</sequence>
<dbReference type="Proteomes" id="UP000683360">
    <property type="component" value="Unassembled WGS sequence"/>
</dbReference>
<feature type="signal peptide" evidence="1">
    <location>
        <begin position="1"/>
        <end position="16"/>
    </location>
</feature>
<gene>
    <name evidence="2" type="ORF">MEDL_36188</name>
</gene>
<evidence type="ECO:0000313" key="2">
    <source>
        <dbReference type="EMBL" id="CAG2222763.1"/>
    </source>
</evidence>
<dbReference type="OrthoDB" id="6144864at2759"/>
<organism evidence="2 3">
    <name type="scientific">Mytilus edulis</name>
    <name type="common">Blue mussel</name>
    <dbReference type="NCBI Taxonomy" id="6550"/>
    <lineage>
        <taxon>Eukaryota</taxon>
        <taxon>Metazoa</taxon>
        <taxon>Spiralia</taxon>
        <taxon>Lophotrochozoa</taxon>
        <taxon>Mollusca</taxon>
        <taxon>Bivalvia</taxon>
        <taxon>Autobranchia</taxon>
        <taxon>Pteriomorphia</taxon>
        <taxon>Mytilida</taxon>
        <taxon>Mytiloidea</taxon>
        <taxon>Mytilidae</taxon>
        <taxon>Mytilinae</taxon>
        <taxon>Mytilus</taxon>
    </lineage>
</organism>
<dbReference type="AlphaFoldDB" id="A0A8S3SM03"/>
<name>A0A8S3SM03_MYTED</name>
<keyword evidence="3" id="KW-1185">Reference proteome</keyword>
<protein>
    <submittedName>
        <fullName evidence="2">Uncharacterized protein</fullName>
    </submittedName>
</protein>
<comment type="caution">
    <text evidence="2">The sequence shown here is derived from an EMBL/GenBank/DDBJ whole genome shotgun (WGS) entry which is preliminary data.</text>
</comment>
<feature type="chain" id="PRO_5035879240" evidence="1">
    <location>
        <begin position="17"/>
        <end position="457"/>
    </location>
</feature>
<evidence type="ECO:0000313" key="3">
    <source>
        <dbReference type="Proteomes" id="UP000683360"/>
    </source>
</evidence>